<proteinExistence type="inferred from homology"/>
<keyword evidence="8" id="KW-0238">DNA-binding</keyword>
<keyword evidence="14" id="KW-1185">Reference proteome</keyword>
<sequence length="550" mass="62114">MEEWEYIEGQKDLYKEVIAENAKPFTSQGESEVAISHNDHKTHKVHFDEQTISDLCKPKTKNCAEAPKMGQYGKTPVASCTKYTQTELDQDREESSSFHEDNDIIYSTPEDPVIDRITEIPKPLEEPNCSDDEDCLMTIEPEKEMESDVVRIRSHPQTVQKSAEVHDHQSVWPQNCVSTYKKSHTALNLPEMDNPSNCIFEVSSLCPEESVTHMDVYAASNRRPGPYRSAQTPEEAKNVMFTNIFTPADLTQDELTSIKQELVTWEEESLSFQEIYLPVKHIQDTTAGGVLASRSNNLHVNFATTHVKMEHGEEDNVEDFTPQEPAQDAFVDVCIEEDSKDSINTEELGKNQTLLNYTGFGENFNSGLGYTTQPMYNCPDCKRSFSNSSNLAKHQLLCRGRKPHVCSGCGKCFASASYLVIHERIHTGERPFACSHCGKSFSRKPDLVRHERIHTGERPFACPDCGKRFTSVSNIFMHRRIHTGVKPFPCSQCGKRFIKKSDLVRHEKIHLPQRPLPCPECGQLFGSNHILNKHMLSHAGGMQVAFQGGS</sequence>
<dbReference type="SMART" id="SM00355">
    <property type="entry name" value="ZnF_C2H2"/>
    <property type="match status" value="6"/>
</dbReference>
<accession>A0A2G9SLV1</accession>
<dbReference type="Pfam" id="PF00096">
    <property type="entry name" value="zf-C2H2"/>
    <property type="match status" value="5"/>
</dbReference>
<keyword evidence="4" id="KW-0677">Repeat</keyword>
<dbReference type="FunFam" id="3.30.160.60:FF:000508">
    <property type="entry name" value="Myeloid zinc finger 1"/>
    <property type="match status" value="1"/>
</dbReference>
<keyword evidence="5 11" id="KW-0863">Zinc-finger</keyword>
<comment type="subcellular location">
    <subcellularLocation>
        <location evidence="1">Nucleus</location>
    </subcellularLocation>
</comment>
<dbReference type="InterPro" id="IPR013087">
    <property type="entry name" value="Znf_C2H2_type"/>
</dbReference>
<dbReference type="GO" id="GO:0008270">
    <property type="term" value="F:zinc ion binding"/>
    <property type="evidence" value="ECO:0007669"/>
    <property type="project" value="UniProtKB-KW"/>
</dbReference>
<dbReference type="EMBL" id="KV922922">
    <property type="protein sequence ID" value="PIO41022.1"/>
    <property type="molecule type" value="Genomic_DNA"/>
</dbReference>
<dbReference type="PANTHER" id="PTHR14196:SF12">
    <property type="entry name" value="ZINC FINGER PROTEIN 208-LIKE"/>
    <property type="match status" value="1"/>
</dbReference>
<dbReference type="PROSITE" id="PS50157">
    <property type="entry name" value="ZINC_FINGER_C2H2_2"/>
    <property type="match status" value="6"/>
</dbReference>
<evidence type="ECO:0000256" key="11">
    <source>
        <dbReference type="PROSITE-ProRule" id="PRU00042"/>
    </source>
</evidence>
<organism evidence="13 14">
    <name type="scientific">Aquarana catesbeiana</name>
    <name type="common">American bullfrog</name>
    <name type="synonym">Rana catesbeiana</name>
    <dbReference type="NCBI Taxonomy" id="8400"/>
    <lineage>
        <taxon>Eukaryota</taxon>
        <taxon>Metazoa</taxon>
        <taxon>Chordata</taxon>
        <taxon>Craniata</taxon>
        <taxon>Vertebrata</taxon>
        <taxon>Euteleostomi</taxon>
        <taxon>Amphibia</taxon>
        <taxon>Batrachia</taxon>
        <taxon>Anura</taxon>
        <taxon>Neobatrachia</taxon>
        <taxon>Ranoidea</taxon>
        <taxon>Ranidae</taxon>
        <taxon>Aquarana</taxon>
    </lineage>
</organism>
<evidence type="ECO:0000256" key="3">
    <source>
        <dbReference type="ARBA" id="ARBA00022723"/>
    </source>
</evidence>
<dbReference type="GO" id="GO:0005634">
    <property type="term" value="C:nucleus"/>
    <property type="evidence" value="ECO:0007669"/>
    <property type="project" value="UniProtKB-SubCell"/>
</dbReference>
<evidence type="ECO:0000256" key="8">
    <source>
        <dbReference type="ARBA" id="ARBA00023125"/>
    </source>
</evidence>
<keyword evidence="9" id="KW-0804">Transcription</keyword>
<feature type="domain" description="C2H2-type" evidence="12">
    <location>
        <begin position="460"/>
        <end position="487"/>
    </location>
</feature>
<dbReference type="FunFam" id="3.30.160.60:FF:000358">
    <property type="entry name" value="zinc finger protein 24"/>
    <property type="match status" value="2"/>
</dbReference>
<evidence type="ECO:0000256" key="10">
    <source>
        <dbReference type="ARBA" id="ARBA00023242"/>
    </source>
</evidence>
<feature type="domain" description="C2H2-type" evidence="12">
    <location>
        <begin position="432"/>
        <end position="459"/>
    </location>
</feature>
<keyword evidence="7" id="KW-0805">Transcription regulation</keyword>
<evidence type="ECO:0000313" key="14">
    <source>
        <dbReference type="Proteomes" id="UP000228934"/>
    </source>
</evidence>
<evidence type="ECO:0000256" key="6">
    <source>
        <dbReference type="ARBA" id="ARBA00022833"/>
    </source>
</evidence>
<comment type="similarity">
    <text evidence="2">Belongs to the krueppel C2H2-type zinc-finger protein family.</text>
</comment>
<feature type="domain" description="C2H2-type" evidence="12">
    <location>
        <begin position="404"/>
        <end position="431"/>
    </location>
</feature>
<dbReference type="Proteomes" id="UP000228934">
    <property type="component" value="Unassembled WGS sequence"/>
</dbReference>
<dbReference type="SUPFAM" id="SSF57667">
    <property type="entry name" value="beta-beta-alpha zinc fingers"/>
    <property type="match status" value="4"/>
</dbReference>
<dbReference type="InterPro" id="IPR036236">
    <property type="entry name" value="Znf_C2H2_sf"/>
</dbReference>
<dbReference type="AlphaFoldDB" id="A0A2G9SLV1"/>
<evidence type="ECO:0000256" key="1">
    <source>
        <dbReference type="ARBA" id="ARBA00004123"/>
    </source>
</evidence>
<keyword evidence="6" id="KW-0862">Zinc</keyword>
<evidence type="ECO:0000256" key="9">
    <source>
        <dbReference type="ARBA" id="ARBA00023163"/>
    </source>
</evidence>
<dbReference type="GO" id="GO:0000981">
    <property type="term" value="F:DNA-binding transcription factor activity, RNA polymerase II-specific"/>
    <property type="evidence" value="ECO:0007669"/>
    <property type="project" value="TreeGrafter"/>
</dbReference>
<feature type="domain" description="C2H2-type" evidence="12">
    <location>
        <begin position="376"/>
        <end position="403"/>
    </location>
</feature>
<feature type="domain" description="C2H2-type" evidence="12">
    <location>
        <begin position="488"/>
        <end position="515"/>
    </location>
</feature>
<evidence type="ECO:0000259" key="12">
    <source>
        <dbReference type="PROSITE" id="PS50157"/>
    </source>
</evidence>
<keyword evidence="10" id="KW-0539">Nucleus</keyword>
<evidence type="ECO:0000256" key="7">
    <source>
        <dbReference type="ARBA" id="ARBA00023015"/>
    </source>
</evidence>
<protein>
    <recommendedName>
        <fullName evidence="12">C2H2-type domain-containing protein</fullName>
    </recommendedName>
</protein>
<evidence type="ECO:0000256" key="5">
    <source>
        <dbReference type="ARBA" id="ARBA00022771"/>
    </source>
</evidence>
<dbReference type="FunFam" id="3.30.160.60:FF:000812">
    <property type="entry name" value="zinc finger protein 23 isoform X2"/>
    <property type="match status" value="1"/>
</dbReference>
<dbReference type="PANTHER" id="PTHR14196">
    <property type="entry name" value="ODD-SKIPPED - RELATED"/>
    <property type="match status" value="1"/>
</dbReference>
<evidence type="ECO:0000256" key="2">
    <source>
        <dbReference type="ARBA" id="ARBA00006991"/>
    </source>
</evidence>
<dbReference type="OrthoDB" id="3437960at2759"/>
<dbReference type="PROSITE" id="PS00028">
    <property type="entry name" value="ZINC_FINGER_C2H2_1"/>
    <property type="match status" value="5"/>
</dbReference>
<dbReference type="GO" id="GO:0042802">
    <property type="term" value="F:identical protein binding"/>
    <property type="evidence" value="ECO:0007669"/>
    <property type="project" value="UniProtKB-ARBA"/>
</dbReference>
<evidence type="ECO:0000256" key="4">
    <source>
        <dbReference type="ARBA" id="ARBA00022737"/>
    </source>
</evidence>
<gene>
    <name evidence="13" type="ORF">AB205_0056230</name>
</gene>
<name>A0A2G9SLV1_AQUCT</name>
<evidence type="ECO:0000313" key="13">
    <source>
        <dbReference type="EMBL" id="PIO41022.1"/>
    </source>
</evidence>
<dbReference type="Gene3D" id="3.30.160.60">
    <property type="entry name" value="Classic Zinc Finger"/>
    <property type="match status" value="6"/>
</dbReference>
<dbReference type="GO" id="GO:0000977">
    <property type="term" value="F:RNA polymerase II transcription regulatory region sequence-specific DNA binding"/>
    <property type="evidence" value="ECO:0007669"/>
    <property type="project" value="TreeGrafter"/>
</dbReference>
<dbReference type="InterPro" id="IPR050717">
    <property type="entry name" value="C2H2-ZF_Transcription_Reg"/>
</dbReference>
<keyword evidence="3" id="KW-0479">Metal-binding</keyword>
<reference evidence="14" key="1">
    <citation type="journal article" date="2017" name="Nat. Commun.">
        <title>The North American bullfrog draft genome provides insight into hormonal regulation of long noncoding RNA.</title>
        <authorList>
            <person name="Hammond S.A."/>
            <person name="Warren R.L."/>
            <person name="Vandervalk B.P."/>
            <person name="Kucuk E."/>
            <person name="Khan H."/>
            <person name="Gibb E.A."/>
            <person name="Pandoh P."/>
            <person name="Kirk H."/>
            <person name="Zhao Y."/>
            <person name="Jones M."/>
            <person name="Mungall A.J."/>
            <person name="Coope R."/>
            <person name="Pleasance S."/>
            <person name="Moore R.A."/>
            <person name="Holt R.A."/>
            <person name="Round J.M."/>
            <person name="Ohora S."/>
            <person name="Walle B.V."/>
            <person name="Veldhoen N."/>
            <person name="Helbing C.C."/>
            <person name="Birol I."/>
        </authorList>
    </citation>
    <scope>NUCLEOTIDE SEQUENCE [LARGE SCALE GENOMIC DNA]</scope>
</reference>
<feature type="domain" description="C2H2-type" evidence="12">
    <location>
        <begin position="516"/>
        <end position="543"/>
    </location>
</feature>